<dbReference type="InterPro" id="IPR002110">
    <property type="entry name" value="Ankyrin_rpt"/>
</dbReference>
<dbReference type="Pfam" id="PF12796">
    <property type="entry name" value="Ank_2"/>
    <property type="match status" value="1"/>
</dbReference>
<keyword evidence="1" id="KW-0040">ANK repeat</keyword>
<dbReference type="SUPFAM" id="SSF48403">
    <property type="entry name" value="Ankyrin repeat"/>
    <property type="match status" value="1"/>
</dbReference>
<gene>
    <name evidence="3" type="ORF">G7Y89_g9936</name>
</gene>
<evidence type="ECO:0000313" key="4">
    <source>
        <dbReference type="Proteomes" id="UP000566819"/>
    </source>
</evidence>
<protein>
    <recommendedName>
        <fullName evidence="5">Ankyrin</fullName>
    </recommendedName>
</protein>
<dbReference type="PROSITE" id="PS50297">
    <property type="entry name" value="ANK_REP_REGION"/>
    <property type="match status" value="3"/>
</dbReference>
<accession>A0A8H4RF97</accession>
<feature type="repeat" description="ANK" evidence="1">
    <location>
        <begin position="49"/>
        <end position="73"/>
    </location>
</feature>
<reference evidence="3 4" key="1">
    <citation type="submission" date="2020-03" db="EMBL/GenBank/DDBJ databases">
        <title>Draft Genome Sequence of Cudoniella acicularis.</title>
        <authorList>
            <person name="Buettner E."/>
            <person name="Kellner H."/>
        </authorList>
    </citation>
    <scope>NUCLEOTIDE SEQUENCE [LARGE SCALE GENOMIC DNA]</scope>
    <source>
        <strain evidence="3 4">DSM 108380</strain>
    </source>
</reference>
<feature type="repeat" description="ANK" evidence="1">
    <location>
        <begin position="16"/>
        <end position="48"/>
    </location>
</feature>
<dbReference type="Gene3D" id="1.25.40.20">
    <property type="entry name" value="Ankyrin repeat-containing domain"/>
    <property type="match status" value="2"/>
</dbReference>
<dbReference type="Pfam" id="PF00023">
    <property type="entry name" value="Ank"/>
    <property type="match status" value="1"/>
</dbReference>
<dbReference type="OrthoDB" id="3544741at2759"/>
<dbReference type="EMBL" id="JAAMPI010000844">
    <property type="protein sequence ID" value="KAF4628216.1"/>
    <property type="molecule type" value="Genomic_DNA"/>
</dbReference>
<sequence length="243" mass="25976">MLLKRDDVDADSVDVGGRTPLSWASESGNANVAMLLAMRGVNPDPRDATGRSPLSWAVWSGNIGLVAMLLNSGYVNPDSRDTYGQSPLSIAARKGHKEIVEFLLAGGAVGVDSSDNFAQTPIMWAAKNGKEEVAKVLRDEYEKDGMLLYEGNWNQLGTPRDDNDDAGFCDVCLLSIAEDGIFSECKVCNRGEFIICAECTSSGALCLDPSHTLVETSAMEKSREEENSYGMSQASDSGSDSGS</sequence>
<dbReference type="PANTHER" id="PTHR24184:SF11">
    <property type="entry name" value="ANKYRIN REPEAT AND SOCS BOX CONTAINING 3"/>
    <property type="match status" value="1"/>
</dbReference>
<evidence type="ECO:0000256" key="2">
    <source>
        <dbReference type="SAM" id="MobiDB-lite"/>
    </source>
</evidence>
<feature type="region of interest" description="Disordered" evidence="2">
    <location>
        <begin position="216"/>
        <end position="243"/>
    </location>
</feature>
<dbReference type="PROSITE" id="PS50088">
    <property type="entry name" value="ANK_REPEAT"/>
    <property type="match status" value="3"/>
</dbReference>
<evidence type="ECO:0000313" key="3">
    <source>
        <dbReference type="EMBL" id="KAF4628216.1"/>
    </source>
</evidence>
<keyword evidence="4" id="KW-1185">Reference proteome</keyword>
<organism evidence="3 4">
    <name type="scientific">Cudoniella acicularis</name>
    <dbReference type="NCBI Taxonomy" id="354080"/>
    <lineage>
        <taxon>Eukaryota</taxon>
        <taxon>Fungi</taxon>
        <taxon>Dikarya</taxon>
        <taxon>Ascomycota</taxon>
        <taxon>Pezizomycotina</taxon>
        <taxon>Leotiomycetes</taxon>
        <taxon>Helotiales</taxon>
        <taxon>Tricladiaceae</taxon>
        <taxon>Cudoniella</taxon>
    </lineage>
</organism>
<dbReference type="SMART" id="SM00248">
    <property type="entry name" value="ANK"/>
    <property type="match status" value="4"/>
</dbReference>
<dbReference type="Proteomes" id="UP000566819">
    <property type="component" value="Unassembled WGS sequence"/>
</dbReference>
<dbReference type="InterPro" id="IPR036770">
    <property type="entry name" value="Ankyrin_rpt-contain_sf"/>
</dbReference>
<comment type="caution">
    <text evidence="3">The sequence shown here is derived from an EMBL/GenBank/DDBJ whole genome shotgun (WGS) entry which is preliminary data.</text>
</comment>
<name>A0A8H4RF97_9HELO</name>
<dbReference type="AlphaFoldDB" id="A0A8H4RF97"/>
<proteinExistence type="predicted"/>
<feature type="repeat" description="ANK" evidence="1">
    <location>
        <begin position="83"/>
        <end position="108"/>
    </location>
</feature>
<dbReference type="PANTHER" id="PTHR24184">
    <property type="entry name" value="SI:CH211-189E2.2"/>
    <property type="match status" value="1"/>
</dbReference>
<evidence type="ECO:0000256" key="1">
    <source>
        <dbReference type="PROSITE-ProRule" id="PRU00023"/>
    </source>
</evidence>
<evidence type="ECO:0008006" key="5">
    <source>
        <dbReference type="Google" id="ProtNLM"/>
    </source>
</evidence>